<sequence>MPIPASLIASIISAIIETASQSAARNPAQYEIYATTRTLPPEAKMGVMLPPLGDGRVVIDGNTMRLSPTAQFRSQKNLIVMTMSIQNPSDVVYLTDASGLVYRVWMISPAEASAHPKN</sequence>
<organism evidence="1 2">
    <name type="scientific">Candidatus Propionivibrio aalborgensis</name>
    <dbReference type="NCBI Taxonomy" id="1860101"/>
    <lineage>
        <taxon>Bacteria</taxon>
        <taxon>Pseudomonadati</taxon>
        <taxon>Pseudomonadota</taxon>
        <taxon>Betaproteobacteria</taxon>
        <taxon>Rhodocyclales</taxon>
        <taxon>Rhodocyclaceae</taxon>
        <taxon>Propionivibrio</taxon>
    </lineage>
</organism>
<evidence type="ECO:0000313" key="1">
    <source>
        <dbReference type="EMBL" id="SBT11188.1"/>
    </source>
</evidence>
<proteinExistence type="predicted"/>
<name>A0A1A8Y476_9RHOO</name>
<dbReference type="Proteomes" id="UP000199600">
    <property type="component" value="Unassembled WGS sequence"/>
</dbReference>
<evidence type="ECO:0000313" key="2">
    <source>
        <dbReference type="Proteomes" id="UP000199600"/>
    </source>
</evidence>
<accession>A0A1A8Y476</accession>
<protein>
    <submittedName>
        <fullName evidence="1">Uncharacterized protein</fullName>
    </submittedName>
</protein>
<dbReference type="AlphaFoldDB" id="A0A1A8Y476"/>
<keyword evidence="2" id="KW-1185">Reference proteome</keyword>
<dbReference type="EMBL" id="FLQY01000399">
    <property type="protein sequence ID" value="SBT11188.1"/>
    <property type="molecule type" value="Genomic_DNA"/>
</dbReference>
<reference evidence="1 2" key="1">
    <citation type="submission" date="2016-06" db="EMBL/GenBank/DDBJ databases">
        <authorList>
            <person name="Kjaerup R.B."/>
            <person name="Dalgaard T.S."/>
            <person name="Juul-Madsen H.R."/>
        </authorList>
    </citation>
    <scope>NUCLEOTIDE SEQUENCE [LARGE SCALE GENOMIC DNA]</scope>
    <source>
        <strain evidence="1">2</strain>
    </source>
</reference>
<gene>
    <name evidence="1" type="ORF">PROAA_930015</name>
</gene>
<dbReference type="RefSeq" id="WP_186412726.1">
    <property type="nucleotide sequence ID" value="NZ_FLQY01000399.1"/>
</dbReference>